<organism evidence="3 4">
    <name type="scientific">[Haemophilus] felis</name>
    <dbReference type="NCBI Taxonomy" id="123822"/>
    <lineage>
        <taxon>Bacteria</taxon>
        <taxon>Pseudomonadati</taxon>
        <taxon>Pseudomonadota</taxon>
        <taxon>Gammaproteobacteria</taxon>
        <taxon>Pasteurellales</taxon>
        <taxon>Pasteurellaceae</taxon>
    </lineage>
</organism>
<reference evidence="3 4" key="1">
    <citation type="submission" date="2017-02" db="EMBL/GenBank/DDBJ databases">
        <title>Draft genome sequence of Haemophilus felis CCUG 31170 type strain.</title>
        <authorList>
            <person name="Engstrom-Jakobsson H."/>
            <person name="Salva-Serra F."/>
            <person name="Thorell K."/>
            <person name="Gonzales-Siles L."/>
            <person name="Karlsson R."/>
            <person name="Boulund F."/>
            <person name="Engstrand L."/>
            <person name="Kristiansson E."/>
            <person name="Moore E."/>
        </authorList>
    </citation>
    <scope>NUCLEOTIDE SEQUENCE [LARGE SCALE GENOMIC DNA]</scope>
    <source>
        <strain evidence="3 4">CCUG 31170</strain>
    </source>
</reference>
<dbReference type="AlphaFoldDB" id="A0A1T0AXA0"/>
<evidence type="ECO:0000313" key="4">
    <source>
        <dbReference type="Proteomes" id="UP000190023"/>
    </source>
</evidence>
<dbReference type="Proteomes" id="UP000190023">
    <property type="component" value="Unassembled WGS sequence"/>
</dbReference>
<accession>A0A1T0AXA0</accession>
<gene>
    <name evidence="3" type="ORF">B0188_08365</name>
</gene>
<protein>
    <recommendedName>
        <fullName evidence="1">YcgL domain-containing protein B0188_08365</fullName>
    </recommendedName>
</protein>
<evidence type="ECO:0000256" key="1">
    <source>
        <dbReference type="HAMAP-Rule" id="MF_01866"/>
    </source>
</evidence>
<dbReference type="EMBL" id="MUYB01000035">
    <property type="protein sequence ID" value="OOS02525.1"/>
    <property type="molecule type" value="Genomic_DNA"/>
</dbReference>
<proteinExistence type="inferred from homology"/>
<name>A0A1T0AXA0_9PAST</name>
<dbReference type="STRING" id="123822.B0188_08365"/>
<dbReference type="Gene3D" id="3.10.510.20">
    <property type="entry name" value="YcgL domain"/>
    <property type="match status" value="1"/>
</dbReference>
<dbReference type="HAMAP" id="MF_01866">
    <property type="entry name" value="UPF0745"/>
    <property type="match status" value="1"/>
</dbReference>
<dbReference type="OrthoDB" id="7062382at2"/>
<sequence>MLCAIYKSPRRLGTYLYVQKKDDFSAVPEMLREAFGKPIFVMYFNLAGERNLSNANKDEVKSKLEKDRFYLQMPKEDDWLFSRIKA</sequence>
<keyword evidence="4" id="KW-1185">Reference proteome</keyword>
<dbReference type="PANTHER" id="PTHR38109">
    <property type="entry name" value="PROTEIN YCGL"/>
    <property type="match status" value="1"/>
</dbReference>
<dbReference type="InterPro" id="IPR027354">
    <property type="entry name" value="YcgL_dom"/>
</dbReference>
<dbReference type="SUPFAM" id="SSF160191">
    <property type="entry name" value="YcgL-like"/>
    <property type="match status" value="1"/>
</dbReference>
<feature type="domain" description="YcgL" evidence="2">
    <location>
        <begin position="1"/>
        <end position="85"/>
    </location>
</feature>
<dbReference type="Pfam" id="PF05166">
    <property type="entry name" value="YcgL"/>
    <property type="match status" value="1"/>
</dbReference>
<evidence type="ECO:0000313" key="3">
    <source>
        <dbReference type="EMBL" id="OOS02525.1"/>
    </source>
</evidence>
<dbReference type="InterPro" id="IPR038068">
    <property type="entry name" value="YcgL-like_sf"/>
</dbReference>
<dbReference type="PANTHER" id="PTHR38109:SF1">
    <property type="entry name" value="PROTEIN YCGL"/>
    <property type="match status" value="1"/>
</dbReference>
<dbReference type="PROSITE" id="PS51648">
    <property type="entry name" value="YCGL"/>
    <property type="match status" value="1"/>
</dbReference>
<comment type="caution">
    <text evidence="3">The sequence shown here is derived from an EMBL/GenBank/DDBJ whole genome shotgun (WGS) entry which is preliminary data.</text>
</comment>
<evidence type="ECO:0000259" key="2">
    <source>
        <dbReference type="PROSITE" id="PS51648"/>
    </source>
</evidence>